<feature type="domain" description="DNA methylase adenine-specific" evidence="8">
    <location>
        <begin position="14"/>
        <end position="228"/>
    </location>
</feature>
<dbReference type="AlphaFoldDB" id="A0A2H9U6M8"/>
<keyword evidence="6" id="KW-0238">DNA-binding</keyword>
<name>A0A2H9U6M8_9GAMM</name>
<evidence type="ECO:0000313" key="9">
    <source>
        <dbReference type="EMBL" id="PJG59638.1"/>
    </source>
</evidence>
<dbReference type="SUPFAM" id="SSF53335">
    <property type="entry name" value="S-adenosyl-L-methionine-dependent methyltransferases"/>
    <property type="match status" value="1"/>
</dbReference>
<comment type="caution">
    <text evidence="9">The sequence shown here is derived from an EMBL/GenBank/DDBJ whole genome shotgun (WGS) entry which is preliminary data.</text>
</comment>
<comment type="similarity">
    <text evidence="1">Belongs to the N(4)/N(6)-methyltransferase family.</text>
</comment>
<evidence type="ECO:0000313" key="10">
    <source>
        <dbReference type="Proteomes" id="UP000235861"/>
    </source>
</evidence>
<dbReference type="RefSeq" id="WP_100293352.1">
    <property type="nucleotide sequence ID" value="NZ_PGGC01000052.1"/>
</dbReference>
<evidence type="ECO:0000256" key="1">
    <source>
        <dbReference type="ARBA" id="ARBA00006594"/>
    </source>
</evidence>
<accession>A0A2H9U6M8</accession>
<dbReference type="GO" id="GO:0009307">
    <property type="term" value="P:DNA restriction-modification system"/>
    <property type="evidence" value="ECO:0007669"/>
    <property type="project" value="UniProtKB-KW"/>
</dbReference>
<dbReference type="PANTHER" id="PTHR33841">
    <property type="entry name" value="DNA METHYLTRANSFERASE YEEA-RELATED"/>
    <property type="match status" value="1"/>
</dbReference>
<dbReference type="OrthoDB" id="9784823at2"/>
<protein>
    <recommendedName>
        <fullName evidence="2">site-specific DNA-methyltransferase (adenine-specific)</fullName>
        <ecNumber evidence="2">2.1.1.72</ecNumber>
    </recommendedName>
</protein>
<dbReference type="PANTHER" id="PTHR33841:SF6">
    <property type="entry name" value="TYPE II METHYLTRANSFERASE M.HINDII"/>
    <property type="match status" value="1"/>
</dbReference>
<dbReference type="PROSITE" id="PS00092">
    <property type="entry name" value="N6_MTASE"/>
    <property type="match status" value="1"/>
</dbReference>
<dbReference type="EMBL" id="PGGC01000052">
    <property type="protein sequence ID" value="PJG59638.1"/>
    <property type="molecule type" value="Genomic_DNA"/>
</dbReference>
<keyword evidence="10" id="KW-1185">Reference proteome</keyword>
<evidence type="ECO:0000259" key="8">
    <source>
        <dbReference type="Pfam" id="PF02384"/>
    </source>
</evidence>
<dbReference type="GO" id="GO:0008170">
    <property type="term" value="F:N-methyltransferase activity"/>
    <property type="evidence" value="ECO:0007669"/>
    <property type="project" value="InterPro"/>
</dbReference>
<dbReference type="InterPro" id="IPR050953">
    <property type="entry name" value="N4_N6_ade-DNA_methylase"/>
</dbReference>
<keyword evidence="5" id="KW-0680">Restriction system</keyword>
<comment type="catalytic activity">
    <reaction evidence="7">
        <text>a 2'-deoxyadenosine in DNA + S-adenosyl-L-methionine = an N(6)-methyl-2'-deoxyadenosine in DNA + S-adenosyl-L-homocysteine + H(+)</text>
        <dbReference type="Rhea" id="RHEA:15197"/>
        <dbReference type="Rhea" id="RHEA-COMP:12418"/>
        <dbReference type="Rhea" id="RHEA-COMP:12419"/>
        <dbReference type="ChEBI" id="CHEBI:15378"/>
        <dbReference type="ChEBI" id="CHEBI:57856"/>
        <dbReference type="ChEBI" id="CHEBI:59789"/>
        <dbReference type="ChEBI" id="CHEBI:90615"/>
        <dbReference type="ChEBI" id="CHEBI:90616"/>
        <dbReference type="EC" id="2.1.1.72"/>
    </reaction>
</comment>
<keyword evidence="3" id="KW-0489">Methyltransferase</keyword>
<dbReference type="Proteomes" id="UP000235861">
    <property type="component" value="Unassembled WGS sequence"/>
</dbReference>
<evidence type="ECO:0000256" key="6">
    <source>
        <dbReference type="ARBA" id="ARBA00023125"/>
    </source>
</evidence>
<dbReference type="GO" id="GO:0003677">
    <property type="term" value="F:DNA binding"/>
    <property type="evidence" value="ECO:0007669"/>
    <property type="project" value="UniProtKB-KW"/>
</dbReference>
<dbReference type="SUPFAM" id="SSF116734">
    <property type="entry name" value="DNA methylase specificity domain"/>
    <property type="match status" value="1"/>
</dbReference>
<dbReference type="Gene3D" id="3.40.50.150">
    <property type="entry name" value="Vaccinia Virus protein VP39"/>
    <property type="match status" value="1"/>
</dbReference>
<organism evidence="9 10">
    <name type="scientific">Aeromonas cavernicola</name>
    <dbReference type="NCBI Taxonomy" id="1006623"/>
    <lineage>
        <taxon>Bacteria</taxon>
        <taxon>Pseudomonadati</taxon>
        <taxon>Pseudomonadota</taxon>
        <taxon>Gammaproteobacteria</taxon>
        <taxon>Aeromonadales</taxon>
        <taxon>Aeromonadaceae</taxon>
        <taxon>Aeromonas</taxon>
    </lineage>
</organism>
<dbReference type="EC" id="2.1.1.72" evidence="2"/>
<dbReference type="InterPro" id="IPR044946">
    <property type="entry name" value="Restrct_endonuc_typeI_TRD_sf"/>
</dbReference>
<gene>
    <name evidence="9" type="ORF">CUC53_06215</name>
</gene>
<dbReference type="CDD" id="cd02440">
    <property type="entry name" value="AdoMet_MTases"/>
    <property type="match status" value="1"/>
</dbReference>
<evidence type="ECO:0000256" key="5">
    <source>
        <dbReference type="ARBA" id="ARBA00022747"/>
    </source>
</evidence>
<reference evidence="9 10" key="1">
    <citation type="submission" date="2017-11" db="EMBL/GenBank/DDBJ databases">
        <title>Draft genome sequence of environmental isolate Aeromonas cavernicola sp. nov. MDC 2508.</title>
        <authorList>
            <person name="Colston S.M."/>
            <person name="Navarro A."/>
            <person name="Martinez-Murcia A.J."/>
            <person name="Graf J."/>
        </authorList>
    </citation>
    <scope>NUCLEOTIDE SEQUENCE [LARGE SCALE GENOMIC DNA]</scope>
    <source>
        <strain evidence="9 10">MDC 2508</strain>
    </source>
</reference>
<dbReference type="GO" id="GO:0009007">
    <property type="term" value="F:site-specific DNA-methyltransferase (adenine-specific) activity"/>
    <property type="evidence" value="ECO:0007669"/>
    <property type="project" value="UniProtKB-EC"/>
</dbReference>
<dbReference type="Pfam" id="PF02384">
    <property type="entry name" value="N6_Mtase"/>
    <property type="match status" value="1"/>
</dbReference>
<dbReference type="GO" id="GO:0032259">
    <property type="term" value="P:methylation"/>
    <property type="evidence" value="ECO:0007669"/>
    <property type="project" value="UniProtKB-KW"/>
</dbReference>
<evidence type="ECO:0000256" key="7">
    <source>
        <dbReference type="ARBA" id="ARBA00047942"/>
    </source>
</evidence>
<dbReference type="InterPro" id="IPR002052">
    <property type="entry name" value="DNA_methylase_N6_adenine_CS"/>
</dbReference>
<keyword evidence="4" id="KW-0808">Transferase</keyword>
<evidence type="ECO:0000256" key="2">
    <source>
        <dbReference type="ARBA" id="ARBA00011900"/>
    </source>
</evidence>
<sequence>MQHTLIKKKKNIYEQYYTSNELSRLMLSYIPPIFWHRKIKVLDLCMGEGALLKSVQKISNQVEFYGTDIDPYNISHAKENGFNLAAMACVDATSHAVLDALKDKKFDLVLGNPPFKLIENIGLAKEITTEFNLDKSSRLIEAELFFLLLGIKLLKINGYLAYILPDGFLTKKSLSQTRSILSKNFSIQNVIEIPPKAFNGTEAKTHILILKKAKNIKDKIKLSQTTYDDIYISNENFTQRGDYSYYFNTKEINDKSIKSIGATILRGKKTKRELEINGFEHYIHTSHLQAQGKKFFNTSKVNDDVKAIAGDIIVARVGTRVIGNFGIVINGEFRISDCVFIIRCTDEKSRDQTISTLASDFGKKWLSAISKGVGAKHITLQDLYSLPIYQEDSHEHSHS</sequence>
<evidence type="ECO:0000256" key="3">
    <source>
        <dbReference type="ARBA" id="ARBA00022603"/>
    </source>
</evidence>
<dbReference type="InterPro" id="IPR003356">
    <property type="entry name" value="DNA_methylase_A-5"/>
</dbReference>
<dbReference type="Gene3D" id="3.90.220.20">
    <property type="entry name" value="DNA methylase specificity domains"/>
    <property type="match status" value="1"/>
</dbReference>
<dbReference type="PRINTS" id="PR00507">
    <property type="entry name" value="N12N6MTFRASE"/>
</dbReference>
<evidence type="ECO:0000256" key="4">
    <source>
        <dbReference type="ARBA" id="ARBA00022679"/>
    </source>
</evidence>
<proteinExistence type="inferred from homology"/>
<dbReference type="InterPro" id="IPR029063">
    <property type="entry name" value="SAM-dependent_MTases_sf"/>
</dbReference>